<gene>
    <name evidence="1" type="ORF">LTR37_020090</name>
</gene>
<dbReference type="Proteomes" id="UP001281147">
    <property type="component" value="Unassembled WGS sequence"/>
</dbReference>
<organism evidence="1 2">
    <name type="scientific">Vermiconidia calcicola</name>
    <dbReference type="NCBI Taxonomy" id="1690605"/>
    <lineage>
        <taxon>Eukaryota</taxon>
        <taxon>Fungi</taxon>
        <taxon>Dikarya</taxon>
        <taxon>Ascomycota</taxon>
        <taxon>Pezizomycotina</taxon>
        <taxon>Dothideomycetes</taxon>
        <taxon>Dothideomycetidae</taxon>
        <taxon>Mycosphaerellales</taxon>
        <taxon>Extremaceae</taxon>
        <taxon>Vermiconidia</taxon>
    </lineage>
</organism>
<comment type="caution">
    <text evidence="1">The sequence shown here is derived from an EMBL/GenBank/DDBJ whole genome shotgun (WGS) entry which is preliminary data.</text>
</comment>
<name>A0ACC3ME93_9PEZI</name>
<reference evidence="1" key="1">
    <citation type="submission" date="2023-07" db="EMBL/GenBank/DDBJ databases">
        <title>Black Yeasts Isolated from many extreme environments.</title>
        <authorList>
            <person name="Coleine C."/>
            <person name="Stajich J.E."/>
            <person name="Selbmann L."/>
        </authorList>
    </citation>
    <scope>NUCLEOTIDE SEQUENCE</scope>
    <source>
        <strain evidence="1">CCFEE 5714</strain>
    </source>
</reference>
<accession>A0ACC3ME93</accession>
<keyword evidence="2" id="KW-1185">Reference proteome</keyword>
<sequence length="233" mass="25419">MSTSTMDDERLLEEIQNGQARFALLTNVLADRLKTCPSCLNKVEIPRKTPCNHVLCAECITTWLAQPGRGGCPSCRSPVTPDQLRSTEADVATINPARAEQTGVDGVTARNQLGIRGAHVEDENRGGNGLAAPTSEGLDLNASIAGKLRGVLNRSDIEKIVQQAERDYDRIQSRDYTEWKKIHAGQLFSTIKSSGARMSSEARVALRPNMLVLQLDCMTRTSARKLAQLAAMD</sequence>
<protein>
    <submittedName>
        <fullName evidence="1">Uncharacterized protein</fullName>
    </submittedName>
</protein>
<dbReference type="EMBL" id="JAUTXU010000334">
    <property type="protein sequence ID" value="KAK3684626.1"/>
    <property type="molecule type" value="Genomic_DNA"/>
</dbReference>
<evidence type="ECO:0000313" key="1">
    <source>
        <dbReference type="EMBL" id="KAK3684626.1"/>
    </source>
</evidence>
<evidence type="ECO:0000313" key="2">
    <source>
        <dbReference type="Proteomes" id="UP001281147"/>
    </source>
</evidence>
<proteinExistence type="predicted"/>